<dbReference type="EMBL" id="JAOPHQ010002848">
    <property type="protein sequence ID" value="KAK0145601.1"/>
    <property type="molecule type" value="Genomic_DNA"/>
</dbReference>
<dbReference type="GO" id="GO:0006412">
    <property type="term" value="P:translation"/>
    <property type="evidence" value="ECO:0007669"/>
    <property type="project" value="InterPro"/>
</dbReference>
<feature type="compositionally biased region" description="Basic and acidic residues" evidence="4">
    <location>
        <begin position="10"/>
        <end position="20"/>
    </location>
</feature>
<proteinExistence type="predicted"/>
<evidence type="ECO:0000256" key="2">
    <source>
        <dbReference type="ARBA" id="ARBA00022980"/>
    </source>
</evidence>
<keyword evidence="2 5" id="KW-0689">Ribosomal protein</keyword>
<evidence type="ECO:0000256" key="1">
    <source>
        <dbReference type="ARBA" id="ARBA00022833"/>
    </source>
</evidence>
<reference evidence="5" key="1">
    <citation type="journal article" date="2023" name="Front. Mar. Sci.">
        <title>A new Merluccius polli reference genome to investigate the effects of global change in West African waters.</title>
        <authorList>
            <person name="Mateo J.L."/>
            <person name="Blanco-Fernandez C."/>
            <person name="Garcia-Vazquez E."/>
            <person name="Machado-Schiaffino G."/>
        </authorList>
    </citation>
    <scope>NUCLEOTIDE SEQUENCE</scope>
    <source>
        <strain evidence="5">C29</strain>
        <tissue evidence="5">Fin</tissue>
    </source>
</reference>
<keyword evidence="1" id="KW-0862">Zinc</keyword>
<evidence type="ECO:0000256" key="3">
    <source>
        <dbReference type="ARBA" id="ARBA00023274"/>
    </source>
</evidence>
<dbReference type="GO" id="GO:1990904">
    <property type="term" value="C:ribonucleoprotein complex"/>
    <property type="evidence" value="ECO:0007669"/>
    <property type="project" value="UniProtKB-KW"/>
</dbReference>
<evidence type="ECO:0000256" key="4">
    <source>
        <dbReference type="SAM" id="MobiDB-lite"/>
    </source>
</evidence>
<organism evidence="5 6">
    <name type="scientific">Merluccius polli</name>
    <name type="common">Benguela hake</name>
    <name type="synonym">Merluccius cadenati</name>
    <dbReference type="NCBI Taxonomy" id="89951"/>
    <lineage>
        <taxon>Eukaryota</taxon>
        <taxon>Metazoa</taxon>
        <taxon>Chordata</taxon>
        <taxon>Craniata</taxon>
        <taxon>Vertebrata</taxon>
        <taxon>Euteleostomi</taxon>
        <taxon>Actinopterygii</taxon>
        <taxon>Neopterygii</taxon>
        <taxon>Teleostei</taxon>
        <taxon>Neoteleostei</taxon>
        <taxon>Acanthomorphata</taxon>
        <taxon>Zeiogadaria</taxon>
        <taxon>Gadariae</taxon>
        <taxon>Gadiformes</taxon>
        <taxon>Gadoidei</taxon>
        <taxon>Merlucciidae</taxon>
        <taxon>Merluccius</taxon>
    </lineage>
</organism>
<comment type="caution">
    <text evidence="5">The sequence shown here is derived from an EMBL/GenBank/DDBJ whole genome shotgun (WGS) entry which is preliminary data.</text>
</comment>
<dbReference type="Gene3D" id="2.20.25.100">
    <property type="entry name" value="Zn-binding ribosomal proteins"/>
    <property type="match status" value="1"/>
</dbReference>
<keyword evidence="3" id="KW-0687">Ribonucleoprotein</keyword>
<sequence length="117" mass="13404">MKPWLPLAKDLLHPTPEEEKRRHKKKRLVQSPNSYFMDVKCPGNYKSTSGESYVNPLEAKHVSQRDAHSGGSSTRCFPWRGMGEVALERLMSACSAPTWQAVLYFKTKPIDRQDQID</sequence>
<dbReference type="AlphaFoldDB" id="A0AA47MT00"/>
<dbReference type="InterPro" id="IPR000592">
    <property type="entry name" value="Ribosomal_eS27"/>
</dbReference>
<dbReference type="PANTHER" id="PTHR11594">
    <property type="entry name" value="40S RIBOSOMAL PROTEIN S27"/>
    <property type="match status" value="1"/>
</dbReference>
<accession>A0AA47MT00</accession>
<protein>
    <submittedName>
        <fullName evidence="5">40S ribosomal protein S27</fullName>
    </submittedName>
</protein>
<evidence type="ECO:0000313" key="5">
    <source>
        <dbReference type="EMBL" id="KAK0145601.1"/>
    </source>
</evidence>
<dbReference type="Proteomes" id="UP001174136">
    <property type="component" value="Unassembled WGS sequence"/>
</dbReference>
<dbReference type="InterPro" id="IPR023407">
    <property type="entry name" value="Ribosomal_eS27_Zn-bd_dom_sf"/>
</dbReference>
<name>A0AA47MT00_MERPO</name>
<dbReference type="GO" id="GO:0003735">
    <property type="term" value="F:structural constituent of ribosome"/>
    <property type="evidence" value="ECO:0007669"/>
    <property type="project" value="InterPro"/>
</dbReference>
<dbReference type="GO" id="GO:0005840">
    <property type="term" value="C:ribosome"/>
    <property type="evidence" value="ECO:0007669"/>
    <property type="project" value="UniProtKB-KW"/>
</dbReference>
<feature type="region of interest" description="Disordered" evidence="4">
    <location>
        <begin position="1"/>
        <end position="28"/>
    </location>
</feature>
<keyword evidence="6" id="KW-1185">Reference proteome</keyword>
<gene>
    <name evidence="5" type="primary">RPS27_0</name>
    <name evidence="5" type="ORF">N1851_015499</name>
</gene>
<evidence type="ECO:0000313" key="6">
    <source>
        <dbReference type="Proteomes" id="UP001174136"/>
    </source>
</evidence>